<evidence type="ECO:0000313" key="4">
    <source>
        <dbReference type="EMBL" id="SFT62988.1"/>
    </source>
</evidence>
<keyword evidence="1" id="KW-0547">Nucleotide-binding</keyword>
<evidence type="ECO:0000256" key="1">
    <source>
        <dbReference type="ARBA" id="ARBA00022741"/>
    </source>
</evidence>
<dbReference type="SUPFAM" id="SSF52540">
    <property type="entry name" value="P-loop containing nucleoside triphosphate hydrolases"/>
    <property type="match status" value="1"/>
</dbReference>
<keyword evidence="2" id="KW-0067">ATP-binding</keyword>
<protein>
    <submittedName>
        <fullName evidence="4">Zeta toxin</fullName>
    </submittedName>
</protein>
<dbReference type="Pfam" id="PF06414">
    <property type="entry name" value="Zeta_toxin"/>
    <property type="match status" value="1"/>
</dbReference>
<evidence type="ECO:0000313" key="5">
    <source>
        <dbReference type="Proteomes" id="UP000199594"/>
    </source>
</evidence>
<dbReference type="AlphaFoldDB" id="A0A1I6ZJW3"/>
<sequence length="245" mass="28334">MVSGEEITAEALAFAKRNRQRIARERTDRERYVPEAQPVSIFMAGSPGAGKTEISKEYVAALDELREEGMDGLGNILRIDPDDLREELPGYTGANSWLFQRAVSILVERIHDLMLKQRQSFILDGTLASLDVARKNIERSLNKDRDVQIFYVYQNPKLAWQFVCSREEVEGRNIPLDGFIRQCLDVQDVLRWIKQEYGDRVMLDMIIKDNDGTNQQWETDIDSIDDYLPERYTREQLESLLVGED</sequence>
<dbReference type="Proteomes" id="UP000199594">
    <property type="component" value="Unassembled WGS sequence"/>
</dbReference>
<reference evidence="4 5" key="1">
    <citation type="submission" date="2016-10" db="EMBL/GenBank/DDBJ databases">
        <authorList>
            <person name="de Groot N.N."/>
        </authorList>
    </citation>
    <scope>NUCLEOTIDE SEQUENCE [LARGE SCALE GENOMIC DNA]</scope>
    <source>
        <strain evidence="4 5">CGMCC 1.6493</strain>
    </source>
</reference>
<proteinExistence type="predicted"/>
<dbReference type="EMBL" id="FPAQ01000011">
    <property type="protein sequence ID" value="SFT62988.1"/>
    <property type="molecule type" value="Genomic_DNA"/>
</dbReference>
<organism evidence="4 5">
    <name type="scientific">Halomonas saccharevitans</name>
    <dbReference type="NCBI Taxonomy" id="416872"/>
    <lineage>
        <taxon>Bacteria</taxon>
        <taxon>Pseudomonadati</taxon>
        <taxon>Pseudomonadota</taxon>
        <taxon>Gammaproteobacteria</taxon>
        <taxon>Oceanospirillales</taxon>
        <taxon>Halomonadaceae</taxon>
        <taxon>Halomonas</taxon>
    </lineage>
</organism>
<feature type="domain" description="Zeta toxin" evidence="3">
    <location>
        <begin position="25"/>
        <end position="220"/>
    </location>
</feature>
<gene>
    <name evidence="4" type="ORF">SAMN04487956_11175</name>
</gene>
<dbReference type="Gene3D" id="3.40.50.300">
    <property type="entry name" value="P-loop containing nucleotide triphosphate hydrolases"/>
    <property type="match status" value="1"/>
</dbReference>
<dbReference type="GO" id="GO:0005524">
    <property type="term" value="F:ATP binding"/>
    <property type="evidence" value="ECO:0007669"/>
    <property type="project" value="UniProtKB-KW"/>
</dbReference>
<dbReference type="InterPro" id="IPR027417">
    <property type="entry name" value="P-loop_NTPase"/>
</dbReference>
<accession>A0A1I6ZJW3</accession>
<evidence type="ECO:0000256" key="2">
    <source>
        <dbReference type="ARBA" id="ARBA00022840"/>
    </source>
</evidence>
<name>A0A1I6ZJW3_9GAMM</name>
<dbReference type="InterPro" id="IPR010488">
    <property type="entry name" value="Zeta_toxin_domain"/>
</dbReference>
<dbReference type="GO" id="GO:0016301">
    <property type="term" value="F:kinase activity"/>
    <property type="evidence" value="ECO:0007669"/>
    <property type="project" value="InterPro"/>
</dbReference>
<evidence type="ECO:0000259" key="3">
    <source>
        <dbReference type="Pfam" id="PF06414"/>
    </source>
</evidence>
<dbReference type="OrthoDB" id="6421666at2"/>